<dbReference type="EMBL" id="SPNW01000003">
    <property type="protein sequence ID" value="TIA93167.1"/>
    <property type="molecule type" value="Genomic_DNA"/>
</dbReference>
<name>A0A4T0FW29_9BASI</name>
<comment type="caution">
    <text evidence="11">The sequence shown here is derived from an EMBL/GenBank/DDBJ whole genome shotgun (WGS) entry which is preliminary data.</text>
</comment>
<dbReference type="PROSITE" id="PS00108">
    <property type="entry name" value="PROTEIN_KINASE_ST"/>
    <property type="match status" value="1"/>
</dbReference>
<evidence type="ECO:0000256" key="9">
    <source>
        <dbReference type="SAM" id="MobiDB-lite"/>
    </source>
</evidence>
<evidence type="ECO:0000313" key="11">
    <source>
        <dbReference type="EMBL" id="TIA93167.1"/>
    </source>
</evidence>
<keyword evidence="6" id="KW-0067">ATP-binding</keyword>
<keyword evidence="12" id="KW-1185">Reference proteome</keyword>
<sequence>MYRNHDSTGFIRTLNTPSLTSASADDSTDDDVRQSQSRSGTPSRFKFDKPKTRTVSSPKSKVHSIHDLKRLLHSHHHSSHSSSPPSKHSSSSASTLDNDSDLGEEHAHLTRKYGKWVKTLGTGAGGTVRLIAKKSHSLSHPLSRSSSSQSSMSGTSAVYAVKEFRQRKNGETHKEYVKKVTAEFCVGITLKHRNIIQTVDIISERGHYYEIMEYAPYDLFSVVMSGKMSRAEIYCVFKQIIDGVDYLHNMGLAHRDLKLDNCVLTDSSTVKLIDFGTATVFKYPGKKTIKATGVVGSDPYLAPEVLYSATEQAQVEGKKEYDPRLADIWSIGIIFICMLLRRFPWKIPDEKADQSYALFLKAHPDLCEPVLEEEESELRSSTKSSDSKHDWSDLHRDFEQFNFNFNGCAAGDERCNKDISDRMFPKPCQQPTSLPASPKESKVEDTHVQVQVRSMTTSNLDKMNRDEQFALQPQQHAIPKRPAIRDSTASQTTFVNGGTDSIFRLLPRESRDCLRRMICPEPKRRSTLNELLRGGEEVLLATDGLDLYGDLSRPGNNASDKMDSNSDKWLRSLESCAIKPSSTHTHTVVETGVERR</sequence>
<dbReference type="InterPro" id="IPR008271">
    <property type="entry name" value="Ser/Thr_kinase_AS"/>
</dbReference>
<evidence type="ECO:0000256" key="4">
    <source>
        <dbReference type="ARBA" id="ARBA00022741"/>
    </source>
</evidence>
<dbReference type="PANTHER" id="PTHR24343">
    <property type="entry name" value="SERINE/THREONINE KINASE"/>
    <property type="match status" value="1"/>
</dbReference>
<evidence type="ECO:0000256" key="8">
    <source>
        <dbReference type="ARBA" id="ARBA00048679"/>
    </source>
</evidence>
<proteinExistence type="predicted"/>
<gene>
    <name evidence="11" type="ORF">E3P99_00303</name>
</gene>
<keyword evidence="5" id="KW-0418">Kinase</keyword>
<keyword evidence="3" id="KW-0808">Transferase</keyword>
<dbReference type="GO" id="GO:0004674">
    <property type="term" value="F:protein serine/threonine kinase activity"/>
    <property type="evidence" value="ECO:0007669"/>
    <property type="project" value="UniProtKB-KW"/>
</dbReference>
<dbReference type="Gene3D" id="1.10.510.10">
    <property type="entry name" value="Transferase(Phosphotransferase) domain 1"/>
    <property type="match status" value="1"/>
</dbReference>
<evidence type="ECO:0000313" key="12">
    <source>
        <dbReference type="Proteomes" id="UP000310189"/>
    </source>
</evidence>
<dbReference type="EC" id="2.7.11.1" evidence="1"/>
<dbReference type="SUPFAM" id="SSF56112">
    <property type="entry name" value="Protein kinase-like (PK-like)"/>
    <property type="match status" value="1"/>
</dbReference>
<feature type="domain" description="Protein kinase" evidence="10">
    <location>
        <begin position="114"/>
        <end position="539"/>
    </location>
</feature>
<comment type="catalytic activity">
    <reaction evidence="7">
        <text>L-threonyl-[protein] + ATP = O-phospho-L-threonyl-[protein] + ADP + H(+)</text>
        <dbReference type="Rhea" id="RHEA:46608"/>
        <dbReference type="Rhea" id="RHEA-COMP:11060"/>
        <dbReference type="Rhea" id="RHEA-COMP:11605"/>
        <dbReference type="ChEBI" id="CHEBI:15378"/>
        <dbReference type="ChEBI" id="CHEBI:30013"/>
        <dbReference type="ChEBI" id="CHEBI:30616"/>
        <dbReference type="ChEBI" id="CHEBI:61977"/>
        <dbReference type="ChEBI" id="CHEBI:456216"/>
        <dbReference type="EC" id="2.7.11.1"/>
    </reaction>
</comment>
<dbReference type="AlphaFoldDB" id="A0A4T0FW29"/>
<evidence type="ECO:0000256" key="2">
    <source>
        <dbReference type="ARBA" id="ARBA00022527"/>
    </source>
</evidence>
<dbReference type="Pfam" id="PF00069">
    <property type="entry name" value="Pkinase"/>
    <property type="match status" value="1"/>
</dbReference>
<dbReference type="InterPro" id="IPR011009">
    <property type="entry name" value="Kinase-like_dom_sf"/>
</dbReference>
<dbReference type="Gene3D" id="3.30.200.20">
    <property type="entry name" value="Phosphorylase Kinase, domain 1"/>
    <property type="match status" value="1"/>
</dbReference>
<evidence type="ECO:0000256" key="1">
    <source>
        <dbReference type="ARBA" id="ARBA00012513"/>
    </source>
</evidence>
<dbReference type="GO" id="GO:0005829">
    <property type="term" value="C:cytosol"/>
    <property type="evidence" value="ECO:0007669"/>
    <property type="project" value="TreeGrafter"/>
</dbReference>
<dbReference type="InterPro" id="IPR000719">
    <property type="entry name" value="Prot_kinase_dom"/>
</dbReference>
<dbReference type="PROSITE" id="PS50011">
    <property type="entry name" value="PROTEIN_KINASE_DOM"/>
    <property type="match status" value="1"/>
</dbReference>
<protein>
    <recommendedName>
        <fullName evidence="1">non-specific serine/threonine protein kinase</fullName>
        <ecNumber evidence="1">2.7.11.1</ecNumber>
    </recommendedName>
</protein>
<evidence type="ECO:0000256" key="3">
    <source>
        <dbReference type="ARBA" id="ARBA00022679"/>
    </source>
</evidence>
<evidence type="ECO:0000256" key="5">
    <source>
        <dbReference type="ARBA" id="ARBA00022777"/>
    </source>
</evidence>
<dbReference type="Proteomes" id="UP000310189">
    <property type="component" value="Unassembled WGS sequence"/>
</dbReference>
<organism evidence="11 12">
    <name type="scientific">Wallemia hederae</name>
    <dbReference type="NCBI Taxonomy" id="1540922"/>
    <lineage>
        <taxon>Eukaryota</taxon>
        <taxon>Fungi</taxon>
        <taxon>Dikarya</taxon>
        <taxon>Basidiomycota</taxon>
        <taxon>Wallemiomycotina</taxon>
        <taxon>Wallemiomycetes</taxon>
        <taxon>Wallemiales</taxon>
        <taxon>Wallemiaceae</taxon>
        <taxon>Wallemia</taxon>
    </lineage>
</organism>
<keyword evidence="4" id="KW-0547">Nucleotide-binding</keyword>
<dbReference type="PANTHER" id="PTHR24343:SF137">
    <property type="entry name" value="SERINE_THREONINE-PROTEIN KINASE HRK1"/>
    <property type="match status" value="1"/>
</dbReference>
<accession>A0A4T0FW29</accession>
<keyword evidence="2" id="KW-0723">Serine/threonine-protein kinase</keyword>
<dbReference type="OrthoDB" id="6513151at2759"/>
<evidence type="ECO:0000256" key="7">
    <source>
        <dbReference type="ARBA" id="ARBA00047899"/>
    </source>
</evidence>
<dbReference type="GO" id="GO:0005524">
    <property type="term" value="F:ATP binding"/>
    <property type="evidence" value="ECO:0007669"/>
    <property type="project" value="UniProtKB-KW"/>
</dbReference>
<evidence type="ECO:0000256" key="6">
    <source>
        <dbReference type="ARBA" id="ARBA00022840"/>
    </source>
</evidence>
<dbReference type="SMART" id="SM00220">
    <property type="entry name" value="S_TKc"/>
    <property type="match status" value="1"/>
</dbReference>
<comment type="catalytic activity">
    <reaction evidence="8">
        <text>L-seryl-[protein] + ATP = O-phospho-L-seryl-[protein] + ADP + H(+)</text>
        <dbReference type="Rhea" id="RHEA:17989"/>
        <dbReference type="Rhea" id="RHEA-COMP:9863"/>
        <dbReference type="Rhea" id="RHEA-COMP:11604"/>
        <dbReference type="ChEBI" id="CHEBI:15378"/>
        <dbReference type="ChEBI" id="CHEBI:29999"/>
        <dbReference type="ChEBI" id="CHEBI:30616"/>
        <dbReference type="ChEBI" id="CHEBI:83421"/>
        <dbReference type="ChEBI" id="CHEBI:456216"/>
        <dbReference type="EC" id="2.7.11.1"/>
    </reaction>
</comment>
<reference evidence="11 12" key="1">
    <citation type="submission" date="2019-03" db="EMBL/GenBank/DDBJ databases">
        <title>Sequencing 23 genomes of Wallemia ichthyophaga.</title>
        <authorList>
            <person name="Gostincar C."/>
        </authorList>
    </citation>
    <scope>NUCLEOTIDE SEQUENCE [LARGE SCALE GENOMIC DNA]</scope>
    <source>
        <strain evidence="11 12">EXF-5753</strain>
    </source>
</reference>
<feature type="region of interest" description="Disordered" evidence="9">
    <location>
        <begin position="1"/>
        <end position="105"/>
    </location>
</feature>
<feature type="compositionally biased region" description="Low complexity" evidence="9">
    <location>
        <begin position="80"/>
        <end position="97"/>
    </location>
</feature>
<evidence type="ECO:0000259" key="10">
    <source>
        <dbReference type="PROSITE" id="PS50011"/>
    </source>
</evidence>